<proteinExistence type="inferred from homology"/>
<evidence type="ECO:0000256" key="11">
    <source>
        <dbReference type="ARBA" id="ARBA00033158"/>
    </source>
</evidence>
<dbReference type="OrthoDB" id="5772359at2"/>
<dbReference type="Gene3D" id="3.30.160.880">
    <property type="entry name" value="Cell division protein ZapA protomer, N-terminal domain"/>
    <property type="match status" value="1"/>
</dbReference>
<comment type="function">
    <text evidence="9">Activator of cell division through the inhibition of FtsZ GTPase activity, therefore promoting FtsZ assembly into bundles of protofilaments necessary for the formation of the division Z ring. It is recruited early at mid-cell but it is not essential for cell division.</text>
</comment>
<protein>
    <recommendedName>
        <fullName evidence="3">Cell division protein ZapA</fullName>
    </recommendedName>
    <alternativeName>
        <fullName evidence="11">Z ring-associated protein ZapA</fullName>
    </alternativeName>
</protein>
<dbReference type="PANTHER" id="PTHR34981">
    <property type="entry name" value="CELL DIVISION PROTEIN ZAPA"/>
    <property type="match status" value="1"/>
</dbReference>
<keyword evidence="5 12" id="KW-0132">Cell division</keyword>
<keyword evidence="13" id="KW-1185">Reference proteome</keyword>
<reference evidence="12 13" key="1">
    <citation type="submission" date="2016-06" db="EMBL/GenBank/DDBJ databases">
        <title>Genome sequence of endosymbiont of Candidatus Endolucinida thiodiazotropha.</title>
        <authorList>
            <person name="Poehlein A."/>
            <person name="Koenig S."/>
            <person name="Heiden S.E."/>
            <person name="Thuermer A."/>
            <person name="Voget S."/>
            <person name="Daniel R."/>
            <person name="Markert S."/>
            <person name="Gros O."/>
            <person name="Schweder T."/>
        </authorList>
    </citation>
    <scope>NUCLEOTIDE SEQUENCE [LARGE SCALE GENOMIC DNA]</scope>
    <source>
        <strain evidence="12 13">COS</strain>
    </source>
</reference>
<dbReference type="InterPro" id="IPR007838">
    <property type="entry name" value="Cell_div_ZapA-like"/>
</dbReference>
<dbReference type="GO" id="GO:0005829">
    <property type="term" value="C:cytosol"/>
    <property type="evidence" value="ECO:0007669"/>
    <property type="project" value="TreeGrafter"/>
</dbReference>
<comment type="similarity">
    <text evidence="2">Belongs to the ZapA family. Type 1 subfamily.</text>
</comment>
<dbReference type="PANTHER" id="PTHR34981:SF1">
    <property type="entry name" value="CELL DIVISION PROTEIN ZAPA"/>
    <property type="match status" value="1"/>
</dbReference>
<dbReference type="AlphaFoldDB" id="A0A7Z1AFK0"/>
<organism evidence="12 13">
    <name type="scientific">Candidatus Thiodiazotropha endolucinida</name>
    <dbReference type="NCBI Taxonomy" id="1655433"/>
    <lineage>
        <taxon>Bacteria</taxon>
        <taxon>Pseudomonadati</taxon>
        <taxon>Pseudomonadota</taxon>
        <taxon>Gammaproteobacteria</taxon>
        <taxon>Chromatiales</taxon>
        <taxon>Sedimenticolaceae</taxon>
        <taxon>Candidatus Thiodiazotropha</taxon>
    </lineage>
</organism>
<accession>A0A7Z1AFK0</accession>
<dbReference type="GO" id="GO:0030428">
    <property type="term" value="C:cell septum"/>
    <property type="evidence" value="ECO:0007669"/>
    <property type="project" value="TreeGrafter"/>
</dbReference>
<dbReference type="GO" id="GO:0043093">
    <property type="term" value="P:FtsZ-dependent cytokinesis"/>
    <property type="evidence" value="ECO:0007669"/>
    <property type="project" value="TreeGrafter"/>
</dbReference>
<dbReference type="SUPFAM" id="SSF102829">
    <property type="entry name" value="Cell division protein ZapA-like"/>
    <property type="match status" value="1"/>
</dbReference>
<evidence type="ECO:0000256" key="2">
    <source>
        <dbReference type="ARBA" id="ARBA00010074"/>
    </source>
</evidence>
<keyword evidence="8" id="KW-0131">Cell cycle</keyword>
<comment type="subunit">
    <text evidence="10">Homodimer. Interacts with FtsZ.</text>
</comment>
<evidence type="ECO:0000313" key="12">
    <source>
        <dbReference type="EMBL" id="ODJ87972.1"/>
    </source>
</evidence>
<name>A0A7Z1AFK0_9GAMM</name>
<sequence length="104" mass="11768">MSNDRLPVTVNILDKEYRISCLPEERESLLQAAAYLDGQMREIRQNGRIIGTERVAVMAALNIANDLLSSQQSKENGSQNISRRIKNLQEKIEIALNTTNQLEL</sequence>
<evidence type="ECO:0000256" key="6">
    <source>
        <dbReference type="ARBA" id="ARBA00023054"/>
    </source>
</evidence>
<evidence type="ECO:0000313" key="13">
    <source>
        <dbReference type="Proteomes" id="UP000094769"/>
    </source>
</evidence>
<evidence type="ECO:0000256" key="3">
    <source>
        <dbReference type="ARBA" id="ARBA00015195"/>
    </source>
</evidence>
<keyword evidence="7" id="KW-0717">Septation</keyword>
<dbReference type="Proteomes" id="UP000094769">
    <property type="component" value="Unassembled WGS sequence"/>
</dbReference>
<gene>
    <name evidence="12" type="primary">zapA</name>
    <name evidence="12" type="ORF">CODIS_17440</name>
</gene>
<dbReference type="GO" id="GO:0032153">
    <property type="term" value="C:cell division site"/>
    <property type="evidence" value="ECO:0007669"/>
    <property type="project" value="TreeGrafter"/>
</dbReference>
<dbReference type="GO" id="GO:0000917">
    <property type="term" value="P:division septum assembly"/>
    <property type="evidence" value="ECO:0007669"/>
    <property type="project" value="UniProtKB-KW"/>
</dbReference>
<evidence type="ECO:0000256" key="10">
    <source>
        <dbReference type="ARBA" id="ARBA00026068"/>
    </source>
</evidence>
<comment type="caution">
    <text evidence="12">The sequence shown here is derived from an EMBL/GenBank/DDBJ whole genome shotgun (WGS) entry which is preliminary data.</text>
</comment>
<evidence type="ECO:0000256" key="5">
    <source>
        <dbReference type="ARBA" id="ARBA00022618"/>
    </source>
</evidence>
<dbReference type="Gene3D" id="1.20.5.50">
    <property type="match status" value="1"/>
</dbReference>
<evidence type="ECO:0000256" key="1">
    <source>
        <dbReference type="ARBA" id="ARBA00004496"/>
    </source>
</evidence>
<evidence type="ECO:0000256" key="7">
    <source>
        <dbReference type="ARBA" id="ARBA00023210"/>
    </source>
</evidence>
<dbReference type="InterPro" id="IPR036192">
    <property type="entry name" value="Cell_div_ZapA-like_sf"/>
</dbReference>
<dbReference type="EMBL" id="MARB01000008">
    <property type="protein sequence ID" value="ODJ87972.1"/>
    <property type="molecule type" value="Genomic_DNA"/>
</dbReference>
<dbReference type="GO" id="GO:0000921">
    <property type="term" value="P:septin ring assembly"/>
    <property type="evidence" value="ECO:0007669"/>
    <property type="project" value="TreeGrafter"/>
</dbReference>
<dbReference type="RefSeq" id="WP_069123888.1">
    <property type="nucleotide sequence ID" value="NZ_MARB01000008.1"/>
</dbReference>
<evidence type="ECO:0000256" key="9">
    <source>
        <dbReference type="ARBA" id="ARBA00024910"/>
    </source>
</evidence>
<evidence type="ECO:0000256" key="8">
    <source>
        <dbReference type="ARBA" id="ARBA00023306"/>
    </source>
</evidence>
<evidence type="ECO:0000256" key="4">
    <source>
        <dbReference type="ARBA" id="ARBA00022490"/>
    </source>
</evidence>
<keyword evidence="4" id="KW-0963">Cytoplasm</keyword>
<dbReference type="Pfam" id="PF05164">
    <property type="entry name" value="ZapA"/>
    <property type="match status" value="1"/>
</dbReference>
<keyword evidence="6" id="KW-0175">Coiled coil</keyword>
<dbReference type="InterPro" id="IPR042233">
    <property type="entry name" value="Cell_div_ZapA_N"/>
</dbReference>
<comment type="subcellular location">
    <subcellularLocation>
        <location evidence="1">Cytoplasm</location>
    </subcellularLocation>
</comment>